<dbReference type="SUPFAM" id="SSF55073">
    <property type="entry name" value="Nucleotide cyclase"/>
    <property type="match status" value="1"/>
</dbReference>
<dbReference type="PROSITE" id="PS50887">
    <property type="entry name" value="GGDEF"/>
    <property type="match status" value="1"/>
</dbReference>
<dbReference type="Gene3D" id="1.25.40.10">
    <property type="entry name" value="Tetratricopeptide repeat domain"/>
    <property type="match status" value="2"/>
</dbReference>
<reference evidence="2 3" key="1">
    <citation type="submission" date="2016-05" db="EMBL/GenBank/DDBJ databases">
        <title>Microbial solvent formation.</title>
        <authorList>
            <person name="Poehlein A."/>
            <person name="Montoya Solano J.D."/>
            <person name="Flitsch S."/>
            <person name="Krabben P."/>
            <person name="Duerre P."/>
            <person name="Daniel R."/>
        </authorList>
    </citation>
    <scope>NUCLEOTIDE SEQUENCE [LARGE SCALE GENOMIC DNA]</scope>
    <source>
        <strain evidence="2 3">DSM 2619</strain>
    </source>
</reference>
<dbReference type="SUPFAM" id="SSF52540">
    <property type="entry name" value="P-loop containing nucleoside triphosphate hydrolases"/>
    <property type="match status" value="1"/>
</dbReference>
<dbReference type="EMBL" id="LZZM01000089">
    <property type="protein sequence ID" value="OOM80280.1"/>
    <property type="molecule type" value="Genomic_DNA"/>
</dbReference>
<evidence type="ECO:0000259" key="1">
    <source>
        <dbReference type="PROSITE" id="PS50887"/>
    </source>
</evidence>
<proteinExistence type="predicted"/>
<dbReference type="InterPro" id="IPR011990">
    <property type="entry name" value="TPR-like_helical_dom_sf"/>
</dbReference>
<dbReference type="InterPro" id="IPR043128">
    <property type="entry name" value="Rev_trsase/Diguanyl_cyclase"/>
</dbReference>
<evidence type="ECO:0000313" key="3">
    <source>
        <dbReference type="Proteomes" id="UP000190890"/>
    </source>
</evidence>
<dbReference type="GO" id="GO:0005886">
    <property type="term" value="C:plasma membrane"/>
    <property type="evidence" value="ECO:0007669"/>
    <property type="project" value="TreeGrafter"/>
</dbReference>
<name>A0A1S8TR67_9CLOT</name>
<dbReference type="SMART" id="SM00267">
    <property type="entry name" value="GGDEF"/>
    <property type="match status" value="1"/>
</dbReference>
<dbReference type="NCBIfam" id="TIGR00254">
    <property type="entry name" value="GGDEF"/>
    <property type="match status" value="1"/>
</dbReference>
<dbReference type="Pfam" id="PF13181">
    <property type="entry name" value="TPR_8"/>
    <property type="match status" value="1"/>
</dbReference>
<dbReference type="Pfam" id="PF00990">
    <property type="entry name" value="GGDEF"/>
    <property type="match status" value="1"/>
</dbReference>
<dbReference type="CDD" id="cd01949">
    <property type="entry name" value="GGDEF"/>
    <property type="match status" value="1"/>
</dbReference>
<dbReference type="Gene3D" id="3.30.70.270">
    <property type="match status" value="1"/>
</dbReference>
<dbReference type="SUPFAM" id="SSF81901">
    <property type="entry name" value="HCP-like"/>
    <property type="match status" value="1"/>
</dbReference>
<dbReference type="InterPro" id="IPR027417">
    <property type="entry name" value="P-loop_NTPase"/>
</dbReference>
<dbReference type="Proteomes" id="UP000190890">
    <property type="component" value="Unassembled WGS sequence"/>
</dbReference>
<keyword evidence="3" id="KW-1185">Reference proteome</keyword>
<protein>
    <submittedName>
        <fullName evidence="2">Putative diguanylate cyclase YcdT</fullName>
        <ecNumber evidence="2">2.7.7.65</ecNumber>
    </submittedName>
</protein>
<dbReference type="PANTHER" id="PTHR45138:SF9">
    <property type="entry name" value="DIGUANYLATE CYCLASE DGCM-RELATED"/>
    <property type="match status" value="1"/>
</dbReference>
<dbReference type="Gene3D" id="3.40.50.300">
    <property type="entry name" value="P-loop containing nucleotide triphosphate hydrolases"/>
    <property type="match status" value="1"/>
</dbReference>
<dbReference type="STRING" id="29367.CLPUN_13900"/>
<dbReference type="SUPFAM" id="SSF55781">
    <property type="entry name" value="GAF domain-like"/>
    <property type="match status" value="1"/>
</dbReference>
<accession>A0A1S8TR67</accession>
<dbReference type="InterPro" id="IPR050469">
    <property type="entry name" value="Diguanylate_Cyclase"/>
</dbReference>
<sequence length="1764" mass="208596">MRNVNNKYLIEYEITMEENFSNYLVTDPEKNEKYVLCILKNDFTYEKTREYLLSKFKTIKNFNFDYLTNIIKIEIIYSINGIKLSKPQYGYLMEYVETKIDTKKYLEKCTPYKKLDIFMELCAAINTLNIQGYVFDDILIKDIKLIPTSRNDVKIKIKNLLQNELSKFNLLNSAINLLPYQYNIETGEEGNLNRDNIEQIIKLFNQIFTDEDLENELKELNYIKKVYNQVKTINNSFKLHSFIKDINDKMHTDYKYFTSSALNKLQTDLDIIGMEEEIKIVEKNFQKILESKESYKIIGFNGEDGSGKTRLLEELRYRIENKYFEDILYVTDFIDKNISKEDRYEKVINFVLEKVDKNLKDKYEIYIKKFVSILIKENPSRSDNKQKLQLINRIGKFVNEYTMSKPFVILIDDLHQRSEVFKLFIKYIAFLGHKLENVMIIFSANEEKYDKNFLNFIKELKELEQYEEYKINYFNQYNTTQMIKRMLNTNEEISKLSLRIYSETLGNPQYISGVIKELYENKGLYFNEDIGRWESDIDGKDILIPKILEKRLELNITTLNEDEIDILKRLSIFETPLSEKIILKYIITELKERRIYLSLKSKGFLEDKISDQGILVGFTNNLLRNILYLKLKDKNKIELHFKASVFLEEVLFETDYYIEEFLIHLERGKNYKKACFYTLKYSKVQELLGNLSKSIKYYKKALNYADNPNICNIAINIAKLYEKKSKHEKSYEYYEKANQLAIQDDELEIEIYTLLEMIIIKINDITDMNTGIDYSLGCVRRLLDRVNYPKGEVFYYYALALKYRLEYNHKLTLINAEKALNICDENKIKEDVYGWLNMTIVNVKVKRGDYEEARRLCLNAKDIFINNNNINGELSSKLYYASICKEEGHSNETILEQYLEITKLSNRNKVYKKEILSLIYVSKIYSQQKKYKEAEEYLLRALEREREEGLEVYSFKICNQLCLLYIKLGKINLAIKYYYLTKQMQKVIKLLEEEVIDSNYTYALYNLLICNYNVAYDYLKKIYTLNLNTKNSYHKIIICNYYEVMLYKCKNEDDIKRVYEKLNCKFEGVKNTELELEIRINAIKRILLLGYKNFARKLFLKLKGYPKDYNIEGIYVYLEFNFRGKNYYNFLINKALRICAYMNNQELKADIFSMIGQKYTELNCYALAMNYYYESIALHIDIINLLPIDDQLTYINNSSFLKTREQFLICLNSDLNINVEFKKYKNIKMNKELDELFEELNIKNILDNEAIFNLIQNLYEDCYYNDLSDIYKVFERFSSDTISNLENVMKYMARLTLADKAMIVMENNEGENDVICTYRISDKNEINRYFSLKVDSDEDIFVISNNDEKFYQLDDKVLKDGIKACMYMRIINREKQINSSGGINARLILITNNALNYINSESKKMVEKLKPFLTFLLEKYNLTISSTLDKLTGVYNRKHFEEALLFLLDSARLEKTEFAVIMFDVDDFKGVNDRYGHQTGDEVLIKLTKEVNKCISKSDIIGRYGGEEFILLLPNVNKEKAISLAEKIRVNVEEAKILGDKRKVTISIGVAMSAYEFLNSQEIIERADQALYKAKNEGKNRYVLWEKYYGISTNTNNELTGVLSGNATKDYNLAVILKDVANIVKYKGSKEDKIYEFILKVMQIIECKTATAFIVKQKKIINMYSKSRAKDGWYVVEKFNFKLIYETIEEEKGRYLIDWDSMDNYNHYGIPDWKSVCMTPIICNGEILAVLYLSVSVNKREFTLNEYNLLNCFAEISVPIFDGI</sequence>
<dbReference type="GO" id="GO:0043709">
    <property type="term" value="P:cell adhesion involved in single-species biofilm formation"/>
    <property type="evidence" value="ECO:0007669"/>
    <property type="project" value="TreeGrafter"/>
</dbReference>
<dbReference type="EC" id="2.7.7.65" evidence="2"/>
<dbReference type="FunFam" id="3.30.70.270:FF:000001">
    <property type="entry name" value="Diguanylate cyclase domain protein"/>
    <property type="match status" value="1"/>
</dbReference>
<feature type="domain" description="GGDEF" evidence="1">
    <location>
        <begin position="1456"/>
        <end position="1587"/>
    </location>
</feature>
<dbReference type="SUPFAM" id="SSF48452">
    <property type="entry name" value="TPR-like"/>
    <property type="match status" value="1"/>
</dbReference>
<comment type="caution">
    <text evidence="2">The sequence shown here is derived from an EMBL/GenBank/DDBJ whole genome shotgun (WGS) entry which is preliminary data.</text>
</comment>
<gene>
    <name evidence="2" type="primary">ycdT_1</name>
    <name evidence="2" type="ORF">CLPUN_13900</name>
</gene>
<dbReference type="SMART" id="SM00028">
    <property type="entry name" value="TPR"/>
    <property type="match status" value="6"/>
</dbReference>
<evidence type="ECO:0000313" key="2">
    <source>
        <dbReference type="EMBL" id="OOM80280.1"/>
    </source>
</evidence>
<organism evidence="2 3">
    <name type="scientific">Clostridium puniceum</name>
    <dbReference type="NCBI Taxonomy" id="29367"/>
    <lineage>
        <taxon>Bacteria</taxon>
        <taxon>Bacillati</taxon>
        <taxon>Bacillota</taxon>
        <taxon>Clostridia</taxon>
        <taxon>Eubacteriales</taxon>
        <taxon>Clostridiaceae</taxon>
        <taxon>Clostridium</taxon>
    </lineage>
</organism>
<dbReference type="InterPro" id="IPR000160">
    <property type="entry name" value="GGDEF_dom"/>
</dbReference>
<dbReference type="InterPro" id="IPR019734">
    <property type="entry name" value="TPR_rpt"/>
</dbReference>
<keyword evidence="2" id="KW-0548">Nucleotidyltransferase</keyword>
<dbReference type="GO" id="GO:0052621">
    <property type="term" value="F:diguanylate cyclase activity"/>
    <property type="evidence" value="ECO:0007669"/>
    <property type="project" value="UniProtKB-EC"/>
</dbReference>
<dbReference type="GO" id="GO:1902201">
    <property type="term" value="P:negative regulation of bacterial-type flagellum-dependent cell motility"/>
    <property type="evidence" value="ECO:0007669"/>
    <property type="project" value="TreeGrafter"/>
</dbReference>
<dbReference type="InterPro" id="IPR029787">
    <property type="entry name" value="Nucleotide_cyclase"/>
</dbReference>
<dbReference type="PANTHER" id="PTHR45138">
    <property type="entry name" value="REGULATORY COMPONENTS OF SENSORY TRANSDUCTION SYSTEM"/>
    <property type="match status" value="1"/>
</dbReference>
<keyword evidence="2" id="KW-0808">Transferase</keyword>